<dbReference type="InterPro" id="IPR005662">
    <property type="entry name" value="GTPase_Era-like"/>
</dbReference>
<dbReference type="Pfam" id="PF01926">
    <property type="entry name" value="MMR_HSR1"/>
    <property type="match status" value="1"/>
</dbReference>
<evidence type="ECO:0000313" key="5">
    <source>
        <dbReference type="EMBL" id="KII71538.1"/>
    </source>
</evidence>
<dbReference type="InterPro" id="IPR005225">
    <property type="entry name" value="Small_GTP-bd"/>
</dbReference>
<reference evidence="5 6" key="1">
    <citation type="journal article" date="2014" name="Genome Biol. Evol.">
        <title>The genome of the myxosporean Thelohanellus kitauei shows adaptations to nutrient acquisition within its fish host.</title>
        <authorList>
            <person name="Yang Y."/>
            <person name="Xiong J."/>
            <person name="Zhou Z."/>
            <person name="Huo F."/>
            <person name="Miao W."/>
            <person name="Ran C."/>
            <person name="Liu Y."/>
            <person name="Zhang J."/>
            <person name="Feng J."/>
            <person name="Wang M."/>
            <person name="Wang M."/>
            <person name="Wang L."/>
            <person name="Yao B."/>
        </authorList>
    </citation>
    <scope>NUCLEOTIDE SEQUENCE [LARGE SCALE GENOMIC DNA]</scope>
    <source>
        <strain evidence="5">Wuqing</strain>
    </source>
</reference>
<sequence>MFKTACSQHLTCFIGFSSIFKNTLNKYSTECQRTIKVGFIGRPNAGKSSLINSCIGRHFLPVSNIPHTSQQLLTCVKTFTDTQVIFQDTPGLINPAIRKKRFRIDEKLDIVRDCLSQSDLIAVVVDSHISITYPYISPEIQMILREYENLPSVLLLNKVDTIQRKKIKCLAKSLTRPPLDVPMHLCKTPIDTGGWDRSKAKECEGILKFIYYVCSISKYNPWPYEPETAITFGLDVLTTELTKEALLHVTRNEIPFVVTPETTITFQDATMIFRILIRCPSERYIRILKIEEGRLRDHIDKHFRNELKSIKYSIEIMYAS</sequence>
<organism evidence="5 6">
    <name type="scientific">Thelohanellus kitauei</name>
    <name type="common">Myxosporean</name>
    <dbReference type="NCBI Taxonomy" id="669202"/>
    <lineage>
        <taxon>Eukaryota</taxon>
        <taxon>Metazoa</taxon>
        <taxon>Cnidaria</taxon>
        <taxon>Myxozoa</taxon>
        <taxon>Myxosporea</taxon>
        <taxon>Bivalvulida</taxon>
        <taxon>Platysporina</taxon>
        <taxon>Myxobolidae</taxon>
        <taxon>Thelohanellus</taxon>
    </lineage>
</organism>
<dbReference type="GO" id="GO:0005759">
    <property type="term" value="C:mitochondrial matrix"/>
    <property type="evidence" value="ECO:0007669"/>
    <property type="project" value="TreeGrafter"/>
</dbReference>
<proteinExistence type="inferred from homology"/>
<evidence type="ECO:0000256" key="1">
    <source>
        <dbReference type="ARBA" id="ARBA00007921"/>
    </source>
</evidence>
<evidence type="ECO:0000256" key="2">
    <source>
        <dbReference type="ARBA" id="ARBA00019149"/>
    </source>
</evidence>
<evidence type="ECO:0000313" key="6">
    <source>
        <dbReference type="Proteomes" id="UP000031668"/>
    </source>
</evidence>
<dbReference type="PANTHER" id="PTHR42698:SF1">
    <property type="entry name" value="GTPASE ERA, MITOCHONDRIAL"/>
    <property type="match status" value="1"/>
</dbReference>
<protein>
    <recommendedName>
        <fullName evidence="2">GTPase Era, mitochondrial</fullName>
    </recommendedName>
    <alternativeName>
        <fullName evidence="3">ERA-like protein 1</fullName>
    </alternativeName>
</protein>
<dbReference type="AlphaFoldDB" id="A0A0C2JQ87"/>
<evidence type="ECO:0000256" key="3">
    <source>
        <dbReference type="ARBA" id="ARBA00030975"/>
    </source>
</evidence>
<keyword evidence="6" id="KW-1185">Reference proteome</keyword>
<dbReference type="SUPFAM" id="SSF52540">
    <property type="entry name" value="P-loop containing nucleoside triphosphate hydrolases"/>
    <property type="match status" value="1"/>
</dbReference>
<dbReference type="GO" id="GO:0005525">
    <property type="term" value="F:GTP binding"/>
    <property type="evidence" value="ECO:0007669"/>
    <property type="project" value="InterPro"/>
</dbReference>
<feature type="domain" description="G" evidence="4">
    <location>
        <begin position="36"/>
        <end position="158"/>
    </location>
</feature>
<accession>A0A0C2JQ87</accession>
<name>A0A0C2JQ87_THEKT</name>
<dbReference type="GO" id="GO:0019843">
    <property type="term" value="F:rRNA binding"/>
    <property type="evidence" value="ECO:0007669"/>
    <property type="project" value="TreeGrafter"/>
</dbReference>
<dbReference type="InterPro" id="IPR027417">
    <property type="entry name" value="P-loop_NTPase"/>
</dbReference>
<dbReference type="Proteomes" id="UP000031668">
    <property type="component" value="Unassembled WGS sequence"/>
</dbReference>
<dbReference type="PRINTS" id="PR00326">
    <property type="entry name" value="GTP1OBG"/>
</dbReference>
<dbReference type="PANTHER" id="PTHR42698">
    <property type="entry name" value="GTPASE ERA"/>
    <property type="match status" value="1"/>
</dbReference>
<dbReference type="OrthoDB" id="8954335at2759"/>
<gene>
    <name evidence="5" type="ORF">RF11_04393</name>
</gene>
<comment type="similarity">
    <text evidence="1">Belongs to the TRAFAC class TrmE-Era-EngA-EngB-Septin-like GTPase superfamily. Era GTPase family.</text>
</comment>
<comment type="caution">
    <text evidence="5">The sequence shown here is derived from an EMBL/GenBank/DDBJ whole genome shotgun (WGS) entry which is preliminary data.</text>
</comment>
<dbReference type="GO" id="GO:0000028">
    <property type="term" value="P:ribosomal small subunit assembly"/>
    <property type="evidence" value="ECO:0007669"/>
    <property type="project" value="TreeGrafter"/>
</dbReference>
<dbReference type="GO" id="GO:0043024">
    <property type="term" value="F:ribosomal small subunit binding"/>
    <property type="evidence" value="ECO:0007669"/>
    <property type="project" value="TreeGrafter"/>
</dbReference>
<evidence type="ECO:0000259" key="4">
    <source>
        <dbReference type="Pfam" id="PF01926"/>
    </source>
</evidence>
<dbReference type="EMBL" id="JWZT01001723">
    <property type="protein sequence ID" value="KII71538.1"/>
    <property type="molecule type" value="Genomic_DNA"/>
</dbReference>
<dbReference type="InterPro" id="IPR006073">
    <property type="entry name" value="GTP-bd"/>
</dbReference>
<dbReference type="NCBIfam" id="TIGR00231">
    <property type="entry name" value="small_GTP"/>
    <property type="match status" value="1"/>
</dbReference>
<dbReference type="Gene3D" id="3.40.50.300">
    <property type="entry name" value="P-loop containing nucleotide triphosphate hydrolases"/>
    <property type="match status" value="1"/>
</dbReference>